<keyword evidence="1" id="KW-0472">Membrane</keyword>
<name>A0A1A9WBY3_9MUSC</name>
<organism evidence="2 3">
    <name type="scientific">Glossina brevipalpis</name>
    <dbReference type="NCBI Taxonomy" id="37001"/>
    <lineage>
        <taxon>Eukaryota</taxon>
        <taxon>Metazoa</taxon>
        <taxon>Ecdysozoa</taxon>
        <taxon>Arthropoda</taxon>
        <taxon>Hexapoda</taxon>
        <taxon>Insecta</taxon>
        <taxon>Pterygota</taxon>
        <taxon>Neoptera</taxon>
        <taxon>Endopterygota</taxon>
        <taxon>Diptera</taxon>
        <taxon>Brachycera</taxon>
        <taxon>Muscomorpha</taxon>
        <taxon>Hippoboscoidea</taxon>
        <taxon>Glossinidae</taxon>
        <taxon>Glossina</taxon>
    </lineage>
</organism>
<keyword evidence="1" id="KW-1133">Transmembrane helix</keyword>
<accession>A0A1A9WBY3</accession>
<evidence type="ECO:0000313" key="3">
    <source>
        <dbReference type="Proteomes" id="UP000091820"/>
    </source>
</evidence>
<evidence type="ECO:0000256" key="1">
    <source>
        <dbReference type="SAM" id="Phobius"/>
    </source>
</evidence>
<reference evidence="2" key="2">
    <citation type="submission" date="2020-05" db="UniProtKB">
        <authorList>
            <consortium name="EnsemblMetazoa"/>
        </authorList>
    </citation>
    <scope>IDENTIFICATION</scope>
    <source>
        <strain evidence="2">IAEA</strain>
    </source>
</reference>
<sequence length="129" mass="14107">MDNTFINMVLPHHADAKNDWPILEAKEVMCHRSIRQSNPNEGGVIAATGDVGNVGKKSRSVKISRLDGQITFVPNFESISIMEATICWWAVVIPAAVILLAVLMQPIKPLLLLLRVLLLALLLTAVSVN</sequence>
<dbReference type="VEuPathDB" id="VectorBase:GBRI013922"/>
<proteinExistence type="predicted"/>
<keyword evidence="1" id="KW-0812">Transmembrane</keyword>
<evidence type="ECO:0000313" key="2">
    <source>
        <dbReference type="EnsemblMetazoa" id="GBRI013922-PA"/>
    </source>
</evidence>
<feature type="transmembrane region" description="Helical" evidence="1">
    <location>
        <begin position="86"/>
        <end position="104"/>
    </location>
</feature>
<reference evidence="3" key="1">
    <citation type="submission" date="2014-03" db="EMBL/GenBank/DDBJ databases">
        <authorList>
            <person name="Aksoy S."/>
            <person name="Warren W."/>
            <person name="Wilson R.K."/>
        </authorList>
    </citation>
    <scope>NUCLEOTIDE SEQUENCE [LARGE SCALE GENOMIC DNA]</scope>
    <source>
        <strain evidence="3">IAEA</strain>
    </source>
</reference>
<dbReference type="Proteomes" id="UP000091820">
    <property type="component" value="Unassembled WGS sequence"/>
</dbReference>
<dbReference type="AlphaFoldDB" id="A0A1A9WBY3"/>
<feature type="transmembrane region" description="Helical" evidence="1">
    <location>
        <begin position="110"/>
        <end position="128"/>
    </location>
</feature>
<keyword evidence="3" id="KW-1185">Reference proteome</keyword>
<dbReference type="EnsemblMetazoa" id="GBRI013922-RA">
    <property type="protein sequence ID" value="GBRI013922-PA"/>
    <property type="gene ID" value="GBRI013922"/>
</dbReference>
<protein>
    <submittedName>
        <fullName evidence="2">Uncharacterized protein</fullName>
    </submittedName>
</protein>